<dbReference type="InterPro" id="IPR016024">
    <property type="entry name" value="ARM-type_fold"/>
</dbReference>
<feature type="compositionally biased region" description="Basic residues" evidence="6">
    <location>
        <begin position="18"/>
        <end position="27"/>
    </location>
</feature>
<comment type="subcellular location">
    <subcellularLocation>
        <location evidence="2 5">Nucleus</location>
    </subcellularLocation>
</comment>
<dbReference type="Proteomes" id="UP001244011">
    <property type="component" value="Unassembled WGS sequence"/>
</dbReference>
<protein>
    <recommendedName>
        <fullName evidence="5">Pre-rRNA-processing protein</fullName>
    </recommendedName>
</protein>
<evidence type="ECO:0000256" key="5">
    <source>
        <dbReference type="RuleBase" id="RU368021"/>
    </source>
</evidence>
<dbReference type="PANTHER" id="PTHR16056">
    <property type="entry name" value="REGULATOR OF MICROTUBULE DYNAMICS PROTEIN"/>
    <property type="match status" value="1"/>
</dbReference>
<evidence type="ECO:0000313" key="9">
    <source>
        <dbReference type="Proteomes" id="UP001244011"/>
    </source>
</evidence>
<dbReference type="EMBL" id="MU839004">
    <property type="protein sequence ID" value="KAK1768762.1"/>
    <property type="molecule type" value="Genomic_DNA"/>
</dbReference>
<dbReference type="GO" id="GO:0005634">
    <property type="term" value="C:nucleus"/>
    <property type="evidence" value="ECO:0007669"/>
    <property type="project" value="UniProtKB-SubCell"/>
</dbReference>
<evidence type="ECO:0000256" key="4">
    <source>
        <dbReference type="ARBA" id="ARBA00023242"/>
    </source>
</evidence>
<dbReference type="InterPro" id="IPR024679">
    <property type="entry name" value="Ipi1_N"/>
</dbReference>
<dbReference type="AlphaFoldDB" id="A0AAJ0FIF6"/>
<dbReference type="GO" id="GO:0120330">
    <property type="term" value="C:rixosome complex"/>
    <property type="evidence" value="ECO:0007669"/>
    <property type="project" value="UniProtKB-UniRule"/>
</dbReference>
<evidence type="ECO:0000313" key="8">
    <source>
        <dbReference type="EMBL" id="KAK1768762.1"/>
    </source>
</evidence>
<feature type="compositionally biased region" description="Basic residues" evidence="6">
    <location>
        <begin position="1"/>
        <end position="10"/>
    </location>
</feature>
<sequence length="338" mass="37260">MGASTKRKKEKQKDFQKPKLKVGKTKAKTSNFTDTSFKSKAIVVNQQSLSADAPHPAEQFKHNLSLASTSRSDTQRRESLSYLTSRVSAKPSYNPVGTSTILTKLLPLVSDGSSHVRSQLLELFRGLPPSEVRPHVEKALMYIRAGMTHLSVDIRSDTLNVMDWLLDVAGDETVSCPGGWMKTLNSFSAMLGWNPSISSATGSKGWTSASKATLGAVKGGQAQARQIQGLVKFLRIGFKPEDPTPYKPQAYWDNIYRLPRRPNPFSYLNLFGPARDEEGEMYPDRESRQIIFHSRWSDAIAKGMEEAKKEGGAVGRAAASLDQVLKNGLGDSNRQSEL</sequence>
<reference evidence="8" key="1">
    <citation type="submission" date="2023-06" db="EMBL/GenBank/DDBJ databases">
        <title>Genome-scale phylogeny and comparative genomics of the fungal order Sordariales.</title>
        <authorList>
            <consortium name="Lawrence Berkeley National Laboratory"/>
            <person name="Hensen N."/>
            <person name="Bonometti L."/>
            <person name="Westerberg I."/>
            <person name="Brannstrom I.O."/>
            <person name="Guillou S."/>
            <person name="Cros-Aarteil S."/>
            <person name="Calhoun S."/>
            <person name="Haridas S."/>
            <person name="Kuo A."/>
            <person name="Mondo S."/>
            <person name="Pangilinan J."/>
            <person name="Riley R."/>
            <person name="Labutti K."/>
            <person name="Andreopoulos B."/>
            <person name="Lipzen A."/>
            <person name="Chen C."/>
            <person name="Yanf M."/>
            <person name="Daum C."/>
            <person name="Ng V."/>
            <person name="Clum A."/>
            <person name="Steindorff A."/>
            <person name="Ohm R."/>
            <person name="Martin F."/>
            <person name="Silar P."/>
            <person name="Natvig D."/>
            <person name="Lalanne C."/>
            <person name="Gautier V."/>
            <person name="Ament-Velasquez S.L."/>
            <person name="Kruys A."/>
            <person name="Hutchinson M.I."/>
            <person name="Powell A.J."/>
            <person name="Barry K."/>
            <person name="Miller A.N."/>
            <person name="Grigoriev I.V."/>
            <person name="Debuchy R."/>
            <person name="Gladieux P."/>
            <person name="Thoren M.H."/>
            <person name="Johannesson H."/>
        </authorList>
    </citation>
    <scope>NUCLEOTIDE SEQUENCE</scope>
    <source>
        <strain evidence="8">8032-3</strain>
    </source>
</reference>
<comment type="function">
    <text evidence="1 5">Component of the RIX1 complex required for processing of ITS2 sequences from 35S pre-rRNA.</text>
</comment>
<keyword evidence="5" id="KW-0690">Ribosome biogenesis</keyword>
<proteinExistence type="inferred from homology"/>
<feature type="region of interest" description="Disordered" evidence="6">
    <location>
        <begin position="1"/>
        <end position="27"/>
    </location>
</feature>
<dbReference type="GO" id="GO:0006364">
    <property type="term" value="P:rRNA processing"/>
    <property type="evidence" value="ECO:0007669"/>
    <property type="project" value="UniProtKB-UniRule"/>
</dbReference>
<comment type="similarity">
    <text evidence="3 5">Belongs to the IPI1/TEX10 family.</text>
</comment>
<name>A0AAJ0FIF6_9PEZI</name>
<keyword evidence="4 5" id="KW-0539">Nucleus</keyword>
<gene>
    <name evidence="8" type="ORF">QBC33DRAFT_533607</name>
</gene>
<dbReference type="Pfam" id="PF12333">
    <property type="entry name" value="Ipi1_N"/>
    <property type="match status" value="1"/>
</dbReference>
<comment type="caution">
    <text evidence="8">The sequence shown here is derived from an EMBL/GenBank/DDBJ whole genome shotgun (WGS) entry which is preliminary data.</text>
</comment>
<keyword evidence="9" id="KW-1185">Reference proteome</keyword>
<dbReference type="PANTHER" id="PTHR16056:SF2">
    <property type="entry name" value="TESTIS-EXPRESSED PROTEIN 10"/>
    <property type="match status" value="1"/>
</dbReference>
<accession>A0AAJ0FIF6</accession>
<dbReference type="GeneID" id="85310662"/>
<evidence type="ECO:0000256" key="3">
    <source>
        <dbReference type="ARBA" id="ARBA00006427"/>
    </source>
</evidence>
<keyword evidence="5" id="KW-0698">rRNA processing</keyword>
<feature type="domain" description="Pre-rRNA-processing protein Ipi1 N-terminal" evidence="7">
    <location>
        <begin position="131"/>
        <end position="234"/>
    </location>
</feature>
<evidence type="ECO:0000256" key="1">
    <source>
        <dbReference type="ARBA" id="ARBA00002355"/>
    </source>
</evidence>
<dbReference type="RefSeq" id="XP_060284975.1">
    <property type="nucleotide sequence ID" value="XM_060427475.1"/>
</dbReference>
<evidence type="ECO:0000259" key="7">
    <source>
        <dbReference type="Pfam" id="PF12333"/>
    </source>
</evidence>
<organism evidence="8 9">
    <name type="scientific">Phialemonium atrogriseum</name>
    <dbReference type="NCBI Taxonomy" id="1093897"/>
    <lineage>
        <taxon>Eukaryota</taxon>
        <taxon>Fungi</taxon>
        <taxon>Dikarya</taxon>
        <taxon>Ascomycota</taxon>
        <taxon>Pezizomycotina</taxon>
        <taxon>Sordariomycetes</taxon>
        <taxon>Sordariomycetidae</taxon>
        <taxon>Cephalothecales</taxon>
        <taxon>Cephalothecaceae</taxon>
        <taxon>Phialemonium</taxon>
    </lineage>
</organism>
<evidence type="ECO:0000256" key="6">
    <source>
        <dbReference type="SAM" id="MobiDB-lite"/>
    </source>
</evidence>
<evidence type="ECO:0000256" key="2">
    <source>
        <dbReference type="ARBA" id="ARBA00004123"/>
    </source>
</evidence>
<comment type="subunit">
    <text evidence="5">Component of the RIX1 complex.</text>
</comment>
<dbReference type="SUPFAM" id="SSF48371">
    <property type="entry name" value="ARM repeat"/>
    <property type="match status" value="1"/>
</dbReference>